<feature type="non-terminal residue" evidence="1">
    <location>
        <position position="28"/>
    </location>
</feature>
<accession>A0A383BAI1</accession>
<dbReference type="EMBL" id="UINC01198700">
    <property type="protein sequence ID" value="SVE16779.1"/>
    <property type="molecule type" value="Genomic_DNA"/>
</dbReference>
<organism evidence="1">
    <name type="scientific">marine metagenome</name>
    <dbReference type="NCBI Taxonomy" id="408172"/>
    <lineage>
        <taxon>unclassified sequences</taxon>
        <taxon>metagenomes</taxon>
        <taxon>ecological metagenomes</taxon>
    </lineage>
</organism>
<evidence type="ECO:0008006" key="2">
    <source>
        <dbReference type="Google" id="ProtNLM"/>
    </source>
</evidence>
<reference evidence="1" key="1">
    <citation type="submission" date="2018-05" db="EMBL/GenBank/DDBJ databases">
        <authorList>
            <person name="Lanie J.A."/>
            <person name="Ng W.-L."/>
            <person name="Kazmierczak K.M."/>
            <person name="Andrzejewski T.M."/>
            <person name="Davidsen T.M."/>
            <person name="Wayne K.J."/>
            <person name="Tettelin H."/>
            <person name="Glass J.I."/>
            <person name="Rusch D."/>
            <person name="Podicherti R."/>
            <person name="Tsui H.-C.T."/>
            <person name="Winkler M.E."/>
        </authorList>
    </citation>
    <scope>NUCLEOTIDE SEQUENCE</scope>
</reference>
<proteinExistence type="predicted"/>
<gene>
    <name evidence="1" type="ORF">METZ01_LOCUS469633</name>
</gene>
<sequence>MENKIKIGVSSCLLGEKVSWNGDHKQDR</sequence>
<dbReference type="AlphaFoldDB" id="A0A383BAI1"/>
<protein>
    <recommendedName>
        <fullName evidence="2">DUF523 domain-containing protein</fullName>
    </recommendedName>
</protein>
<evidence type="ECO:0000313" key="1">
    <source>
        <dbReference type="EMBL" id="SVE16779.1"/>
    </source>
</evidence>
<name>A0A383BAI1_9ZZZZ</name>